<name>A0ABQ0CAV5_9PROT</name>
<comment type="caution">
    <text evidence="8">The sequence shown here is derived from an EMBL/GenBank/DDBJ whole genome shotgun (WGS) entry which is preliminary data.</text>
</comment>
<accession>A0ABQ0CAV5</accession>
<evidence type="ECO:0000256" key="4">
    <source>
        <dbReference type="ARBA" id="ARBA00023274"/>
    </source>
</evidence>
<dbReference type="CDD" id="cd01658">
    <property type="entry name" value="Ribosomal_L30"/>
    <property type="match status" value="1"/>
</dbReference>
<dbReference type="InterPro" id="IPR016082">
    <property type="entry name" value="Ribosomal_uL30_ferredoxin-like"/>
</dbReference>
<dbReference type="HAMAP" id="MF_01371_B">
    <property type="entry name" value="Ribosomal_uL30_B"/>
    <property type="match status" value="1"/>
</dbReference>
<evidence type="ECO:0000259" key="7">
    <source>
        <dbReference type="Pfam" id="PF00327"/>
    </source>
</evidence>
<keyword evidence="4 5" id="KW-0687">Ribonucleoprotein</keyword>
<reference evidence="8 9" key="1">
    <citation type="submission" date="2024-05" db="EMBL/GenBank/DDBJ databases">
        <authorList>
            <consortium name="Candidatus Magnetaquicoccaceae bacterium FCR-1 genome sequencing consortium"/>
            <person name="Shimoshige H."/>
            <person name="Shimamura S."/>
            <person name="Taoka A."/>
            <person name="Kobayashi H."/>
            <person name="Maekawa T."/>
        </authorList>
    </citation>
    <scope>NUCLEOTIDE SEQUENCE [LARGE SCALE GENOMIC DNA]</scope>
    <source>
        <strain evidence="8 9">FCR-1</strain>
    </source>
</reference>
<dbReference type="GO" id="GO:0005840">
    <property type="term" value="C:ribosome"/>
    <property type="evidence" value="ECO:0007669"/>
    <property type="project" value="UniProtKB-KW"/>
</dbReference>
<dbReference type="InterPro" id="IPR005996">
    <property type="entry name" value="Ribosomal_uL30_bac-type"/>
</dbReference>
<dbReference type="EMBL" id="BAAFGK010000004">
    <property type="protein sequence ID" value="GAB0058000.1"/>
    <property type="molecule type" value="Genomic_DNA"/>
</dbReference>
<proteinExistence type="inferred from homology"/>
<dbReference type="Gene3D" id="3.30.1390.20">
    <property type="entry name" value="Ribosomal protein L30, ferredoxin-like fold domain"/>
    <property type="match status" value="1"/>
</dbReference>
<sequence>MSKTLKVEQIRSLIGRPEEQRLIVRGLGLKRIRHVRELQDNPCIRGMIAKVPHLVRLVE</sequence>
<comment type="similarity">
    <text evidence="1 5 6">Belongs to the universal ribosomal protein uL30 family.</text>
</comment>
<evidence type="ECO:0000256" key="6">
    <source>
        <dbReference type="RuleBase" id="RU003734"/>
    </source>
</evidence>
<keyword evidence="3 5" id="KW-0689">Ribosomal protein</keyword>
<dbReference type="PANTHER" id="PTHR15892:SF2">
    <property type="entry name" value="LARGE RIBOSOMAL SUBUNIT PROTEIN UL30M"/>
    <property type="match status" value="1"/>
</dbReference>
<evidence type="ECO:0000313" key="9">
    <source>
        <dbReference type="Proteomes" id="UP001628193"/>
    </source>
</evidence>
<dbReference type="SUPFAM" id="SSF55129">
    <property type="entry name" value="Ribosomal protein L30p/L7e"/>
    <property type="match status" value="1"/>
</dbReference>
<dbReference type="Pfam" id="PF00327">
    <property type="entry name" value="Ribosomal_L30"/>
    <property type="match status" value="1"/>
</dbReference>
<dbReference type="NCBIfam" id="TIGR01308">
    <property type="entry name" value="rpmD_bact"/>
    <property type="match status" value="1"/>
</dbReference>
<dbReference type="PIRSF" id="PIRSF002211">
    <property type="entry name" value="Ribosomal_L30_bac-type"/>
    <property type="match status" value="1"/>
</dbReference>
<dbReference type="InterPro" id="IPR018038">
    <property type="entry name" value="Ribosomal_uL30_CS"/>
</dbReference>
<gene>
    <name evidence="5 8" type="primary">rpmD</name>
    <name evidence="8" type="ORF">SIID45300_02335</name>
</gene>
<evidence type="ECO:0000256" key="2">
    <source>
        <dbReference type="ARBA" id="ARBA00011838"/>
    </source>
</evidence>
<reference evidence="8 9" key="2">
    <citation type="submission" date="2024-09" db="EMBL/GenBank/DDBJ databases">
        <title>Draft genome sequence of Candidatus Magnetaquicoccaceae bacterium FCR-1.</title>
        <authorList>
            <person name="Shimoshige H."/>
            <person name="Shimamura S."/>
            <person name="Taoka A."/>
            <person name="Kobayashi H."/>
            <person name="Maekawa T."/>
        </authorList>
    </citation>
    <scope>NUCLEOTIDE SEQUENCE [LARGE SCALE GENOMIC DNA]</scope>
    <source>
        <strain evidence="8 9">FCR-1</strain>
    </source>
</reference>
<dbReference type="PROSITE" id="PS00634">
    <property type="entry name" value="RIBOSOMAL_L30"/>
    <property type="match status" value="1"/>
</dbReference>
<feature type="domain" description="Large ribosomal subunit protein uL30-like ferredoxin-like fold" evidence="7">
    <location>
        <begin position="5"/>
        <end position="55"/>
    </location>
</feature>
<evidence type="ECO:0000313" key="8">
    <source>
        <dbReference type="EMBL" id="GAB0058000.1"/>
    </source>
</evidence>
<dbReference type="Proteomes" id="UP001628193">
    <property type="component" value="Unassembled WGS sequence"/>
</dbReference>
<evidence type="ECO:0000256" key="3">
    <source>
        <dbReference type="ARBA" id="ARBA00022980"/>
    </source>
</evidence>
<dbReference type="PANTHER" id="PTHR15892">
    <property type="entry name" value="MITOCHONDRIAL RIBOSOMAL PROTEIN L30"/>
    <property type="match status" value="1"/>
</dbReference>
<dbReference type="RefSeq" id="WP_420905681.1">
    <property type="nucleotide sequence ID" value="NZ_BAAFGK010000004.1"/>
</dbReference>
<dbReference type="InterPro" id="IPR036919">
    <property type="entry name" value="Ribo_uL30_ferredoxin-like_sf"/>
</dbReference>
<evidence type="ECO:0000256" key="1">
    <source>
        <dbReference type="ARBA" id="ARBA00007594"/>
    </source>
</evidence>
<keyword evidence="9" id="KW-1185">Reference proteome</keyword>
<comment type="subunit">
    <text evidence="2 5">Part of the 50S ribosomal subunit.</text>
</comment>
<evidence type="ECO:0000256" key="5">
    <source>
        <dbReference type="HAMAP-Rule" id="MF_01371"/>
    </source>
</evidence>
<protein>
    <recommendedName>
        <fullName evidence="5">Large ribosomal subunit protein uL30</fullName>
    </recommendedName>
</protein>
<organism evidence="8 9">
    <name type="scientific">Candidatus Magnetaquiglobus chichijimensis</name>
    <dbReference type="NCBI Taxonomy" id="3141448"/>
    <lineage>
        <taxon>Bacteria</taxon>
        <taxon>Pseudomonadati</taxon>
        <taxon>Pseudomonadota</taxon>
        <taxon>Magnetococcia</taxon>
        <taxon>Magnetococcales</taxon>
        <taxon>Candidatus Magnetaquicoccaceae</taxon>
        <taxon>Candidatus Magnetaquiglobus</taxon>
    </lineage>
</organism>